<evidence type="ECO:0000313" key="2">
    <source>
        <dbReference type="EMBL" id="QFR59731.1"/>
    </source>
</evidence>
<dbReference type="EMBL" id="MN508356">
    <property type="protein sequence ID" value="QFR59731.1"/>
    <property type="molecule type" value="Genomic_DNA"/>
</dbReference>
<keyword evidence="3" id="KW-1185">Reference proteome</keyword>
<name>A0A5P8PSJ6_9CAUD</name>
<sequence length="113" mass="12773">MENILIIVLFIASIVLLVIAATVAVDYYVGVKFNKWHSGTMEYSQEFLEALGNNTCKMEIKPNYLTVQVSGDEGKVTNTRYYFTLGKAKESFDSLCFDTLNEYHKLNKGNSNV</sequence>
<dbReference type="Proteomes" id="UP000326537">
    <property type="component" value="Segment"/>
</dbReference>
<keyword evidence="1" id="KW-0812">Transmembrane</keyword>
<feature type="transmembrane region" description="Helical" evidence="1">
    <location>
        <begin position="6"/>
        <end position="29"/>
    </location>
</feature>
<evidence type="ECO:0000313" key="3">
    <source>
        <dbReference type="Proteomes" id="UP000326537"/>
    </source>
</evidence>
<proteinExistence type="predicted"/>
<organism evidence="2 3">
    <name type="scientific">Acinetobacter phage VB_ApiP_XC38</name>
    <dbReference type="NCBI Taxonomy" id="2655002"/>
    <lineage>
        <taxon>Viruses</taxon>
        <taxon>Duplodnaviria</taxon>
        <taxon>Heunggongvirae</taxon>
        <taxon>Uroviricota</taxon>
        <taxon>Caudoviricetes</taxon>
        <taxon>Schitoviridae</taxon>
        <taxon>Exceevirus</taxon>
        <taxon>Exceevirus Xc38</taxon>
    </lineage>
</organism>
<keyword evidence="1" id="KW-1133">Transmembrane helix</keyword>
<accession>A0A5P8PSJ6</accession>
<evidence type="ECO:0000256" key="1">
    <source>
        <dbReference type="SAM" id="Phobius"/>
    </source>
</evidence>
<gene>
    <name evidence="2" type="ORF">VBApiPXC38_44</name>
</gene>
<reference evidence="2 3" key="1">
    <citation type="submission" date="2019-09" db="EMBL/GenBank/DDBJ databases">
        <title>The characteristics and genome analysis of VB_ApiP_XC38, a novel N4-like phage Infecting Acinetobacter pittii.</title>
        <authorList>
            <person name="Cheng M."/>
        </authorList>
    </citation>
    <scope>NUCLEOTIDE SEQUENCE [LARGE SCALE GENOMIC DNA]</scope>
</reference>
<protein>
    <submittedName>
        <fullName evidence="2">Uncharacterized protein</fullName>
    </submittedName>
</protein>
<keyword evidence="1" id="KW-0472">Membrane</keyword>